<protein>
    <submittedName>
        <fullName evidence="3">Thermonuclease family protein</fullName>
    </submittedName>
</protein>
<feature type="domain" description="TNase-like" evidence="2">
    <location>
        <begin position="20"/>
        <end position="155"/>
    </location>
</feature>
<dbReference type="SMART" id="SM00318">
    <property type="entry name" value="SNc"/>
    <property type="match status" value="1"/>
</dbReference>
<evidence type="ECO:0000256" key="1">
    <source>
        <dbReference type="SAM" id="SignalP"/>
    </source>
</evidence>
<gene>
    <name evidence="3" type="ORF">SHI21_18250</name>
</gene>
<dbReference type="Pfam" id="PF00565">
    <property type="entry name" value="SNase"/>
    <property type="match status" value="1"/>
</dbReference>
<keyword evidence="4" id="KW-1185">Reference proteome</keyword>
<dbReference type="InterPro" id="IPR035437">
    <property type="entry name" value="SNase_OB-fold_sf"/>
</dbReference>
<keyword evidence="1" id="KW-0732">Signal</keyword>
<reference evidence="3 4" key="1">
    <citation type="submission" date="2023-11" db="EMBL/GenBank/DDBJ databases">
        <title>A Novel Polar Bacteriovorax (B. antarcticus) Isolated from the Biocrust in Antarctica.</title>
        <authorList>
            <person name="Mun W."/>
            <person name="Choi S.Y."/>
            <person name="Mitchell R.J."/>
        </authorList>
    </citation>
    <scope>NUCLEOTIDE SEQUENCE [LARGE SCALE GENOMIC DNA]</scope>
    <source>
        <strain evidence="3 4">PP10</strain>
    </source>
</reference>
<evidence type="ECO:0000313" key="4">
    <source>
        <dbReference type="Proteomes" id="UP001302274"/>
    </source>
</evidence>
<comment type="caution">
    <text evidence="3">The sequence shown here is derived from an EMBL/GenBank/DDBJ whole genome shotgun (WGS) entry which is preliminary data.</text>
</comment>
<accession>A0ABU5VYZ2</accession>
<evidence type="ECO:0000259" key="2">
    <source>
        <dbReference type="PROSITE" id="PS50830"/>
    </source>
</evidence>
<dbReference type="Proteomes" id="UP001302274">
    <property type="component" value="Unassembled WGS sequence"/>
</dbReference>
<dbReference type="RefSeq" id="WP_323578480.1">
    <property type="nucleotide sequence ID" value="NZ_JAYGJQ010000003.1"/>
</dbReference>
<feature type="chain" id="PRO_5046275718" evidence="1">
    <location>
        <begin position="20"/>
        <end position="217"/>
    </location>
</feature>
<dbReference type="SUPFAM" id="SSF50199">
    <property type="entry name" value="Staphylococcal nuclease"/>
    <property type="match status" value="1"/>
</dbReference>
<evidence type="ECO:0000313" key="3">
    <source>
        <dbReference type="EMBL" id="MEA9358182.1"/>
    </source>
</evidence>
<dbReference type="Gene3D" id="2.40.50.90">
    <property type="match status" value="1"/>
</dbReference>
<dbReference type="InterPro" id="IPR016071">
    <property type="entry name" value="Staphylococal_nuclease_OB-fold"/>
</dbReference>
<dbReference type="EMBL" id="JAYGJQ010000003">
    <property type="protein sequence ID" value="MEA9358182.1"/>
    <property type="molecule type" value="Genomic_DNA"/>
</dbReference>
<proteinExistence type="predicted"/>
<organism evidence="3 4">
    <name type="scientific">Bacteriovorax antarcticus</name>
    <dbReference type="NCBI Taxonomy" id="3088717"/>
    <lineage>
        <taxon>Bacteria</taxon>
        <taxon>Pseudomonadati</taxon>
        <taxon>Bdellovibrionota</taxon>
        <taxon>Bacteriovoracia</taxon>
        <taxon>Bacteriovoracales</taxon>
        <taxon>Bacteriovoracaceae</taxon>
        <taxon>Bacteriovorax</taxon>
    </lineage>
</organism>
<dbReference type="PROSITE" id="PS50830">
    <property type="entry name" value="TNASE_3"/>
    <property type="match status" value="1"/>
</dbReference>
<feature type="signal peptide" evidence="1">
    <location>
        <begin position="1"/>
        <end position="19"/>
    </location>
</feature>
<name>A0ABU5VYZ2_9BACT</name>
<sequence>MLKIYLALFILSFLQLASAETLVGRVLSLHDGDTITVQFESQSKKEKVRLLGVDTPEVDFNGKSQGEVAEMARSYLKSLLPVNSTIQVELPKNGLDSNGRYLGKILYNGVDINLEMLKAGMGAVYFIYPYDKKTAIEYMSVSETAAQNGLGIFSEKFKSAPLGYMFRQMTKGVPGTNFVADFETKKLYSSKDIELVPHYHRVFFSLEETALIHGFNW</sequence>